<protein>
    <recommendedName>
        <fullName evidence="6">Phox-like protein</fullName>
    </recommendedName>
</protein>
<feature type="domain" description="T-SNARE coiled-coil homology" evidence="2">
    <location>
        <begin position="205"/>
        <end position="267"/>
    </location>
</feature>
<gene>
    <name evidence="4" type="ORF">MPSI1_001626</name>
</gene>
<dbReference type="Proteomes" id="UP001214628">
    <property type="component" value="Chromosome 2"/>
</dbReference>
<sequence length="268" mass="30609">MAVMPILRVEIPTYEQREQPGPHTVYKIHVETLKDSWDVYRRYSEFATLHATISPPMPPAPLPPKNILKRSWKLVREIGGLFPSTSENDSLDHDAIEQRREALEFYLRAILAARDDQWRSNLAFIRFLDALGRDKKGSEIVEEHTHQANTSTSSRSPIISTSTVRPSATRSHPTELRPWASRPQAVETEQTRPLSDAELLQRQTDTLMRDQNVQAEHLAKVLQRQRQLGIAIHDELAEHAELLTSLDSAVSDTRNNIDAAQTQLKRFD</sequence>
<dbReference type="InterPro" id="IPR000727">
    <property type="entry name" value="T_SNARE_dom"/>
</dbReference>
<dbReference type="PANTHER" id="PTHR22775">
    <property type="entry name" value="SORTING NEXIN"/>
    <property type="match status" value="1"/>
</dbReference>
<accession>A0AAF0JDZ5</accession>
<keyword evidence="5" id="KW-1185">Reference proteome</keyword>
<dbReference type="SUPFAM" id="SSF64268">
    <property type="entry name" value="PX domain"/>
    <property type="match status" value="1"/>
</dbReference>
<dbReference type="PROSITE" id="PS50195">
    <property type="entry name" value="PX"/>
    <property type="match status" value="1"/>
</dbReference>
<dbReference type="AlphaFoldDB" id="A0AAF0JDZ5"/>
<dbReference type="InterPro" id="IPR001683">
    <property type="entry name" value="PX_dom"/>
</dbReference>
<dbReference type="SUPFAM" id="SSF58038">
    <property type="entry name" value="SNARE fusion complex"/>
    <property type="match status" value="1"/>
</dbReference>
<dbReference type="SMART" id="SM00397">
    <property type="entry name" value="t_SNARE"/>
    <property type="match status" value="1"/>
</dbReference>
<dbReference type="GO" id="GO:0035091">
    <property type="term" value="F:phosphatidylinositol binding"/>
    <property type="evidence" value="ECO:0007669"/>
    <property type="project" value="InterPro"/>
</dbReference>
<feature type="compositionally biased region" description="Low complexity" evidence="1">
    <location>
        <begin position="150"/>
        <end position="163"/>
    </location>
</feature>
<feature type="domain" description="PX" evidence="3">
    <location>
        <begin position="4"/>
        <end position="134"/>
    </location>
</feature>
<dbReference type="EMBL" id="CP118376">
    <property type="protein sequence ID" value="WFD42975.1"/>
    <property type="molecule type" value="Genomic_DNA"/>
</dbReference>
<evidence type="ECO:0000259" key="2">
    <source>
        <dbReference type="PROSITE" id="PS50192"/>
    </source>
</evidence>
<evidence type="ECO:0000313" key="5">
    <source>
        <dbReference type="Proteomes" id="UP001214628"/>
    </source>
</evidence>
<evidence type="ECO:0008006" key="6">
    <source>
        <dbReference type="Google" id="ProtNLM"/>
    </source>
</evidence>
<dbReference type="InterPro" id="IPR036871">
    <property type="entry name" value="PX_dom_sf"/>
</dbReference>
<dbReference type="Pfam" id="PF00787">
    <property type="entry name" value="PX"/>
    <property type="match status" value="1"/>
</dbReference>
<feature type="region of interest" description="Disordered" evidence="1">
    <location>
        <begin position="143"/>
        <end position="193"/>
    </location>
</feature>
<dbReference type="PANTHER" id="PTHR22775:SF3">
    <property type="entry name" value="SORTING NEXIN-13"/>
    <property type="match status" value="1"/>
</dbReference>
<dbReference type="Gene3D" id="1.20.5.110">
    <property type="match status" value="1"/>
</dbReference>
<organism evidence="4 5">
    <name type="scientific">Malassezia psittaci</name>
    <dbReference type="NCBI Taxonomy" id="1821823"/>
    <lineage>
        <taxon>Eukaryota</taxon>
        <taxon>Fungi</taxon>
        <taxon>Dikarya</taxon>
        <taxon>Basidiomycota</taxon>
        <taxon>Ustilaginomycotina</taxon>
        <taxon>Malasseziomycetes</taxon>
        <taxon>Malasseziales</taxon>
        <taxon>Malasseziaceae</taxon>
        <taxon>Malassezia</taxon>
    </lineage>
</organism>
<dbReference type="PROSITE" id="PS50192">
    <property type="entry name" value="T_SNARE"/>
    <property type="match status" value="1"/>
</dbReference>
<reference evidence="4" key="1">
    <citation type="submission" date="2023-02" db="EMBL/GenBank/DDBJ databases">
        <title>Mating type loci evolution in Malassezia.</title>
        <authorList>
            <person name="Coelho M.A."/>
        </authorList>
    </citation>
    <scope>NUCLEOTIDE SEQUENCE</scope>
    <source>
        <strain evidence="4">CBS 14136</strain>
    </source>
</reference>
<name>A0AAF0JDZ5_9BASI</name>
<evidence type="ECO:0000313" key="4">
    <source>
        <dbReference type="EMBL" id="WFD42975.1"/>
    </source>
</evidence>
<proteinExistence type="predicted"/>
<evidence type="ECO:0000256" key="1">
    <source>
        <dbReference type="SAM" id="MobiDB-lite"/>
    </source>
</evidence>
<evidence type="ECO:0000259" key="3">
    <source>
        <dbReference type="PROSITE" id="PS50195"/>
    </source>
</evidence>
<dbReference type="Gene3D" id="3.30.1520.10">
    <property type="entry name" value="Phox-like domain"/>
    <property type="match status" value="1"/>
</dbReference>
<dbReference type="SMART" id="SM00312">
    <property type="entry name" value="PX"/>
    <property type="match status" value="1"/>
</dbReference>